<feature type="transmembrane region" description="Helical" evidence="1">
    <location>
        <begin position="27"/>
        <end position="51"/>
    </location>
</feature>
<evidence type="ECO:0000313" key="3">
    <source>
        <dbReference type="Proteomes" id="UP001430953"/>
    </source>
</evidence>
<accession>A0AAW2E853</accession>
<keyword evidence="3" id="KW-1185">Reference proteome</keyword>
<organism evidence="2 3">
    <name type="scientific">Cardiocondyla obscurior</name>
    <dbReference type="NCBI Taxonomy" id="286306"/>
    <lineage>
        <taxon>Eukaryota</taxon>
        <taxon>Metazoa</taxon>
        <taxon>Ecdysozoa</taxon>
        <taxon>Arthropoda</taxon>
        <taxon>Hexapoda</taxon>
        <taxon>Insecta</taxon>
        <taxon>Pterygota</taxon>
        <taxon>Neoptera</taxon>
        <taxon>Endopterygota</taxon>
        <taxon>Hymenoptera</taxon>
        <taxon>Apocrita</taxon>
        <taxon>Aculeata</taxon>
        <taxon>Formicoidea</taxon>
        <taxon>Formicidae</taxon>
        <taxon>Myrmicinae</taxon>
        <taxon>Cardiocondyla</taxon>
    </lineage>
</organism>
<name>A0AAW2E853_9HYME</name>
<dbReference type="EMBL" id="JADYXP020000062">
    <property type="protein sequence ID" value="KAL0098456.1"/>
    <property type="molecule type" value="Genomic_DNA"/>
</dbReference>
<proteinExistence type="predicted"/>
<keyword evidence="1" id="KW-1133">Transmembrane helix</keyword>
<dbReference type="Proteomes" id="UP001430953">
    <property type="component" value="Unassembled WGS sequence"/>
</dbReference>
<evidence type="ECO:0000256" key="1">
    <source>
        <dbReference type="SAM" id="Phobius"/>
    </source>
</evidence>
<sequence>MQSINVTSTFPSLSSNYKKREANVTGAFIIIITIIIITIIIITIIIIIIIVIIAITVMIICITIVILIIHSFIYVKSLMYIVMRMYSSVVYKILYKSCIRD</sequence>
<dbReference type="AlphaFoldDB" id="A0AAW2E853"/>
<keyword evidence="1" id="KW-0812">Transmembrane</keyword>
<feature type="transmembrane region" description="Helical" evidence="1">
    <location>
        <begin position="57"/>
        <end position="75"/>
    </location>
</feature>
<gene>
    <name evidence="2" type="ORF">PUN28_020412</name>
</gene>
<keyword evidence="1" id="KW-0472">Membrane</keyword>
<reference evidence="2 3" key="1">
    <citation type="submission" date="2023-03" db="EMBL/GenBank/DDBJ databases">
        <title>High recombination rates correlate with genetic variation in Cardiocondyla obscurior ants.</title>
        <authorList>
            <person name="Errbii M."/>
        </authorList>
    </citation>
    <scope>NUCLEOTIDE SEQUENCE [LARGE SCALE GENOMIC DNA]</scope>
    <source>
        <strain evidence="2">Alpha-2009</strain>
        <tissue evidence="2">Whole body</tissue>
    </source>
</reference>
<comment type="caution">
    <text evidence="2">The sequence shown here is derived from an EMBL/GenBank/DDBJ whole genome shotgun (WGS) entry which is preliminary data.</text>
</comment>
<protein>
    <recommendedName>
        <fullName evidence="4">ABC transmembrane type-1 domain-containing protein</fullName>
    </recommendedName>
</protein>
<evidence type="ECO:0000313" key="2">
    <source>
        <dbReference type="EMBL" id="KAL0098456.1"/>
    </source>
</evidence>
<evidence type="ECO:0008006" key="4">
    <source>
        <dbReference type="Google" id="ProtNLM"/>
    </source>
</evidence>